<evidence type="ECO:0000313" key="2">
    <source>
        <dbReference type="Proteomes" id="UP000334990"/>
    </source>
</evidence>
<proteinExistence type="predicted"/>
<reference evidence="1 2" key="1">
    <citation type="submission" date="2019-10" db="EMBL/GenBank/DDBJ databases">
        <title>Whole genome shotgun sequence of Acrocarpospora corrugata NBRC 13972.</title>
        <authorList>
            <person name="Ichikawa N."/>
            <person name="Kimura A."/>
            <person name="Kitahashi Y."/>
            <person name="Komaki H."/>
            <person name="Oguchi A."/>
        </authorList>
    </citation>
    <scope>NUCLEOTIDE SEQUENCE [LARGE SCALE GENOMIC DNA]</scope>
    <source>
        <strain evidence="1 2">NBRC 13972</strain>
    </source>
</reference>
<protein>
    <recommendedName>
        <fullName evidence="3">Ribbon-helix-helix protein CopG domain-containing protein</fullName>
    </recommendedName>
</protein>
<dbReference type="RefSeq" id="WP_155339624.1">
    <property type="nucleotide sequence ID" value="NZ_BAAABN010000082.1"/>
</dbReference>
<keyword evidence="2" id="KW-1185">Reference proteome</keyword>
<name>A0A5M3W578_9ACTN</name>
<organism evidence="1 2">
    <name type="scientific">Acrocarpospora corrugata</name>
    <dbReference type="NCBI Taxonomy" id="35763"/>
    <lineage>
        <taxon>Bacteria</taxon>
        <taxon>Bacillati</taxon>
        <taxon>Actinomycetota</taxon>
        <taxon>Actinomycetes</taxon>
        <taxon>Streptosporangiales</taxon>
        <taxon>Streptosporangiaceae</taxon>
        <taxon>Acrocarpospora</taxon>
    </lineage>
</organism>
<comment type="caution">
    <text evidence="1">The sequence shown here is derived from an EMBL/GenBank/DDBJ whole genome shotgun (WGS) entry which is preliminary data.</text>
</comment>
<sequence length="91" mass="10026">MSEKKARITITVDPYLAAYAEQLVEAGKAASVSAAFNDALAEHAHRSRRARRWWQAKAAAAAADPPTAARVARTRAHIDEQLRAFQERGQQ</sequence>
<dbReference type="Proteomes" id="UP000334990">
    <property type="component" value="Unassembled WGS sequence"/>
</dbReference>
<dbReference type="EMBL" id="BLAD01000069">
    <property type="protein sequence ID" value="GES03459.1"/>
    <property type="molecule type" value="Genomic_DNA"/>
</dbReference>
<dbReference type="OrthoDB" id="3431332at2"/>
<gene>
    <name evidence="1" type="ORF">Acor_55250</name>
</gene>
<dbReference type="AlphaFoldDB" id="A0A5M3W578"/>
<evidence type="ECO:0000313" key="1">
    <source>
        <dbReference type="EMBL" id="GES03459.1"/>
    </source>
</evidence>
<accession>A0A5M3W578</accession>
<evidence type="ECO:0008006" key="3">
    <source>
        <dbReference type="Google" id="ProtNLM"/>
    </source>
</evidence>